<dbReference type="InParanoid" id="A0A165D4A1"/>
<evidence type="ECO:0000313" key="3">
    <source>
        <dbReference type="Proteomes" id="UP000076871"/>
    </source>
</evidence>
<proteinExistence type="predicted"/>
<gene>
    <name evidence="2" type="ORF">LAESUDRAFT_751234</name>
</gene>
<dbReference type="GeneID" id="63828681"/>
<dbReference type="AlphaFoldDB" id="A0A165D4A1"/>
<keyword evidence="3" id="KW-1185">Reference proteome</keyword>
<dbReference type="EMBL" id="KV427638">
    <property type="protein sequence ID" value="KZT04126.1"/>
    <property type="molecule type" value="Genomic_DNA"/>
</dbReference>
<dbReference type="Proteomes" id="UP000076871">
    <property type="component" value="Unassembled WGS sequence"/>
</dbReference>
<protein>
    <submittedName>
        <fullName evidence="2">Uncharacterized protein</fullName>
    </submittedName>
</protein>
<evidence type="ECO:0000256" key="1">
    <source>
        <dbReference type="SAM" id="MobiDB-lite"/>
    </source>
</evidence>
<name>A0A165D4A1_9APHY</name>
<evidence type="ECO:0000313" key="2">
    <source>
        <dbReference type="EMBL" id="KZT04126.1"/>
    </source>
</evidence>
<sequence>MCLVLSQLLIESMSITNIFKLLCFRAGTSQAGAMHTAGIRGPRLLRMIWGRDYHYSRRYPPASTSQLCAIRIIAVRNGGSALNGRDPEHSSDIACTTLGMAKQHRPRGGIRALVAFQTSRCFTSGLSRRGAAAKGVALLALRALIVEPVILIRRWPRFSRHIGGLSAITARITNFCTSWVVVPCGIPSSAVSAVSLQSDWRYFHAVMARTDEPGVPEHRNGWTRQSGIDAKEPSDRPSLRSLEADGPQVQQRSWLLSLWRGLRAGHLPTGRRARSTPISPTRWSDIEAYTLSAFFSDELTRCADHRLGASGVQYLAAWAYTSSHAAICLTFLLHGSRPVMEG</sequence>
<organism evidence="2 3">
    <name type="scientific">Laetiporus sulphureus 93-53</name>
    <dbReference type="NCBI Taxonomy" id="1314785"/>
    <lineage>
        <taxon>Eukaryota</taxon>
        <taxon>Fungi</taxon>
        <taxon>Dikarya</taxon>
        <taxon>Basidiomycota</taxon>
        <taxon>Agaricomycotina</taxon>
        <taxon>Agaricomycetes</taxon>
        <taxon>Polyporales</taxon>
        <taxon>Laetiporus</taxon>
    </lineage>
</organism>
<reference evidence="2 3" key="1">
    <citation type="journal article" date="2016" name="Mol. Biol. Evol.">
        <title>Comparative Genomics of Early-Diverging Mushroom-Forming Fungi Provides Insights into the Origins of Lignocellulose Decay Capabilities.</title>
        <authorList>
            <person name="Nagy L.G."/>
            <person name="Riley R."/>
            <person name="Tritt A."/>
            <person name="Adam C."/>
            <person name="Daum C."/>
            <person name="Floudas D."/>
            <person name="Sun H."/>
            <person name="Yadav J.S."/>
            <person name="Pangilinan J."/>
            <person name="Larsson K.H."/>
            <person name="Matsuura K."/>
            <person name="Barry K."/>
            <person name="Labutti K."/>
            <person name="Kuo R."/>
            <person name="Ohm R.A."/>
            <person name="Bhattacharya S.S."/>
            <person name="Shirouzu T."/>
            <person name="Yoshinaga Y."/>
            <person name="Martin F.M."/>
            <person name="Grigoriev I.V."/>
            <person name="Hibbett D.S."/>
        </authorList>
    </citation>
    <scope>NUCLEOTIDE SEQUENCE [LARGE SCALE GENOMIC DNA]</scope>
    <source>
        <strain evidence="2 3">93-53</strain>
    </source>
</reference>
<feature type="compositionally biased region" description="Basic and acidic residues" evidence="1">
    <location>
        <begin position="229"/>
        <end position="238"/>
    </location>
</feature>
<accession>A0A165D4A1</accession>
<feature type="region of interest" description="Disordered" evidence="1">
    <location>
        <begin position="214"/>
        <end position="244"/>
    </location>
</feature>
<dbReference type="RefSeq" id="XP_040761866.1">
    <property type="nucleotide sequence ID" value="XM_040911653.1"/>
</dbReference>